<feature type="compositionally biased region" description="Acidic residues" evidence="6">
    <location>
        <begin position="356"/>
        <end position="371"/>
    </location>
</feature>
<dbReference type="Pfam" id="PF04712">
    <property type="entry name" value="Radial_spoke"/>
    <property type="match status" value="1"/>
</dbReference>
<dbReference type="GO" id="GO:0035082">
    <property type="term" value="P:axoneme assembly"/>
    <property type="evidence" value="ECO:0007669"/>
    <property type="project" value="TreeGrafter"/>
</dbReference>
<evidence type="ECO:0000256" key="5">
    <source>
        <dbReference type="ARBA" id="ARBA00023273"/>
    </source>
</evidence>
<evidence type="ECO:0000256" key="2">
    <source>
        <dbReference type="ARBA" id="ARBA00022490"/>
    </source>
</evidence>
<sequence length="709" mass="80367">MGDPPPNPQPPSERPTRRRSSQGPGPDRWQSWDPDYYQPSVAEEQLQMQYDPQMLREQQAGQELWDHRANLAQGPEAFPAPEAQMRGAAYPAGSASYPQEFQPYSYRDESRGQGAERKASPRLPLESPYQDPRSELLDQFSPYQREELQLEGTQHGPYVRDDPAIHYSPSELGFGPYDEEVPEPEPRELAVQNAKAYLLQTSFKCDLSLYEHLVNLLTKILNQRPEDPLSILEPLNRTTQWEWFHPKPDTLRDDPEMQSTYEMAEKQKALFIRSSGGAEGEQEMEEEVTDSPVPNIMEMAFYFEQAGIGLGSDESFRIFLALKQLVEQQPILTCRFWGKILGLKRSYLVAEVEFREGEEEGEEEDVEEVADPGEVTETHGEEEGEEDEEKAADTLPKSTWKPPPVVPKEESRTGTNKYLYFVCNEPGRPWTRLPHVTPAQIVHARKIKKFLTGHLDAPVVSYPPFPGNEANYLRAQIARISAATHISPLGFYQFGEEEGDEEEEGGAGRDSFEENPDFEGIPVLELVDSMANWVHHTQHILPQGRCTWVNPMQKSEEEEELGEEEEKADEVEQEVEQEVGPPLLTPLSEDADILHLSPWTARLSSTLSSQYSLAVVRSNLWPGAYTYAIGKKFENIYVGWGHKYSPENFNPALPAPVQQEYTSGPEVMEMNDPTVEEEQAVKAAREQALAAAEEAGDDEEEEEDEEVED</sequence>
<feature type="compositionally biased region" description="Basic and acidic residues" evidence="6">
    <location>
        <begin position="106"/>
        <end position="119"/>
    </location>
</feature>
<dbReference type="CDD" id="cd22963">
    <property type="entry name" value="DD_CrRSP4-like"/>
    <property type="match status" value="1"/>
</dbReference>
<feature type="compositionally biased region" description="Acidic residues" evidence="6">
    <location>
        <begin position="496"/>
        <end position="505"/>
    </location>
</feature>
<keyword evidence="3" id="KW-0969">Cilium</keyword>
<keyword evidence="7" id="KW-1185">Reference proteome</keyword>
<dbReference type="GeneID" id="103198852"/>
<feature type="compositionally biased region" description="Acidic residues" evidence="6">
    <location>
        <begin position="694"/>
        <end position="709"/>
    </location>
</feature>
<dbReference type="CTD" id="81492"/>
<reference evidence="8" key="1">
    <citation type="submission" date="2025-08" db="UniProtKB">
        <authorList>
            <consortium name="RefSeq"/>
        </authorList>
    </citation>
    <scope>IDENTIFICATION</scope>
</reference>
<dbReference type="RefSeq" id="XP_007941250.1">
    <property type="nucleotide sequence ID" value="XM_007943059.1"/>
</dbReference>
<organism evidence="7 8">
    <name type="scientific">Orycteropus afer afer</name>
    <dbReference type="NCBI Taxonomy" id="1230840"/>
    <lineage>
        <taxon>Eukaryota</taxon>
        <taxon>Metazoa</taxon>
        <taxon>Chordata</taxon>
        <taxon>Craniata</taxon>
        <taxon>Vertebrata</taxon>
        <taxon>Euteleostomi</taxon>
        <taxon>Mammalia</taxon>
        <taxon>Eutheria</taxon>
        <taxon>Afrotheria</taxon>
        <taxon>Tubulidentata</taxon>
        <taxon>Orycteropodidae</taxon>
        <taxon>Orycteropus</taxon>
    </lineage>
</organism>
<evidence type="ECO:0000256" key="3">
    <source>
        <dbReference type="ARBA" id="ARBA00023069"/>
    </source>
</evidence>
<dbReference type="OrthoDB" id="272202at2759"/>
<dbReference type="GO" id="GO:0060294">
    <property type="term" value="P:cilium movement involved in cell motility"/>
    <property type="evidence" value="ECO:0007669"/>
    <property type="project" value="InterPro"/>
</dbReference>
<feature type="region of interest" description="Disordered" evidence="6">
    <location>
        <begin position="355"/>
        <end position="411"/>
    </location>
</feature>
<keyword evidence="4" id="KW-0206">Cytoskeleton</keyword>
<dbReference type="InterPro" id="IPR006802">
    <property type="entry name" value="Radial_spoke"/>
</dbReference>
<feature type="region of interest" description="Disordered" evidence="6">
    <location>
        <begin position="684"/>
        <end position="709"/>
    </location>
</feature>
<feature type="compositionally biased region" description="Pro residues" evidence="6">
    <location>
        <begin position="1"/>
        <end position="13"/>
    </location>
</feature>
<evidence type="ECO:0000313" key="8">
    <source>
        <dbReference type="RefSeq" id="XP_007941250.1"/>
    </source>
</evidence>
<proteinExistence type="predicted"/>
<gene>
    <name evidence="8" type="primary">RSPH6A</name>
</gene>
<evidence type="ECO:0000313" key="7">
    <source>
        <dbReference type="Proteomes" id="UP000694850"/>
    </source>
</evidence>
<dbReference type="PANTHER" id="PTHR13159:SF1">
    <property type="entry name" value="RADIAL SPOKE HEAD PROTEIN 6 HOMOLOG A"/>
    <property type="match status" value="1"/>
</dbReference>
<feature type="region of interest" description="Disordered" evidence="6">
    <location>
        <begin position="1"/>
        <end position="133"/>
    </location>
</feature>
<name>A0A8B6ZZX2_ORYAF</name>
<dbReference type="Proteomes" id="UP000694850">
    <property type="component" value="Unplaced"/>
</dbReference>
<dbReference type="PANTHER" id="PTHR13159">
    <property type="entry name" value="RADIAL SPOKEHEAD-RELATED"/>
    <property type="match status" value="1"/>
</dbReference>
<keyword evidence="5" id="KW-0966">Cell projection</keyword>
<comment type="subcellular location">
    <subcellularLocation>
        <location evidence="1">Cytoplasm</location>
        <location evidence="1">Cytoskeleton</location>
        <location evidence="1">Cilium axoneme</location>
    </subcellularLocation>
</comment>
<protein>
    <submittedName>
        <fullName evidence="8">Radial spoke head protein 6 homolog A</fullName>
    </submittedName>
</protein>
<feature type="region of interest" description="Disordered" evidence="6">
    <location>
        <begin position="496"/>
        <end position="515"/>
    </location>
</feature>
<dbReference type="GO" id="GO:0001534">
    <property type="term" value="C:radial spoke"/>
    <property type="evidence" value="ECO:0007669"/>
    <property type="project" value="InterPro"/>
</dbReference>
<evidence type="ECO:0000256" key="1">
    <source>
        <dbReference type="ARBA" id="ARBA00004430"/>
    </source>
</evidence>
<accession>A0A8B6ZZX2</accession>
<evidence type="ECO:0000256" key="4">
    <source>
        <dbReference type="ARBA" id="ARBA00023212"/>
    </source>
</evidence>
<keyword evidence="2" id="KW-0963">Cytoplasm</keyword>
<evidence type="ECO:0000256" key="6">
    <source>
        <dbReference type="SAM" id="MobiDB-lite"/>
    </source>
</evidence>
<dbReference type="AlphaFoldDB" id="A0A8B6ZZX2"/>